<organism evidence="7 8">
    <name type="scientific">Nocardiopsis alba</name>
    <dbReference type="NCBI Taxonomy" id="53437"/>
    <lineage>
        <taxon>Bacteria</taxon>
        <taxon>Bacillati</taxon>
        <taxon>Actinomycetota</taxon>
        <taxon>Actinomycetes</taxon>
        <taxon>Streptosporangiales</taxon>
        <taxon>Nocardiopsidaceae</taxon>
        <taxon>Nocardiopsis</taxon>
    </lineage>
</organism>
<accession>A0A7K2ILX5</accession>
<dbReference type="InterPro" id="IPR036271">
    <property type="entry name" value="Tet_transcr_reg_TetR-rel_C_sf"/>
</dbReference>
<dbReference type="GeneID" id="91391972"/>
<reference evidence="7 8" key="1">
    <citation type="journal article" date="2019" name="Nat. Commun.">
        <title>The antimicrobial potential of Streptomyces from insect microbiomes.</title>
        <authorList>
            <person name="Chevrette M.G."/>
            <person name="Carlson C.M."/>
            <person name="Ortega H.E."/>
            <person name="Thomas C."/>
            <person name="Ananiev G.E."/>
            <person name="Barns K.J."/>
            <person name="Book A.J."/>
            <person name="Cagnazzo J."/>
            <person name="Carlos C."/>
            <person name="Flanigan W."/>
            <person name="Grubbs K.J."/>
            <person name="Horn H.A."/>
            <person name="Hoffmann F.M."/>
            <person name="Klassen J.L."/>
            <person name="Knack J.J."/>
            <person name="Lewin G.R."/>
            <person name="McDonald B.R."/>
            <person name="Muller L."/>
            <person name="Melo W.G.P."/>
            <person name="Pinto-Tomas A.A."/>
            <person name="Schmitz A."/>
            <person name="Wendt-Pienkowski E."/>
            <person name="Wildman S."/>
            <person name="Zhao M."/>
            <person name="Zhang F."/>
            <person name="Bugni T.S."/>
            <person name="Andes D.R."/>
            <person name="Pupo M.T."/>
            <person name="Currie C.R."/>
        </authorList>
    </citation>
    <scope>NUCLEOTIDE SEQUENCE [LARGE SCALE GENOMIC DNA]</scope>
    <source>
        <strain evidence="7 8">SID5840</strain>
    </source>
</reference>
<name>A0A7K2ILX5_9ACTN</name>
<comment type="caution">
    <text evidence="7">The sequence shown here is derived from an EMBL/GenBank/DDBJ whole genome shotgun (WGS) entry which is preliminary data.</text>
</comment>
<dbReference type="EMBL" id="WWHY01000001">
    <property type="protein sequence ID" value="MYR30953.1"/>
    <property type="molecule type" value="Genomic_DNA"/>
</dbReference>
<evidence type="ECO:0000256" key="2">
    <source>
        <dbReference type="ARBA" id="ARBA00023125"/>
    </source>
</evidence>
<dbReference type="Gene3D" id="1.10.357.10">
    <property type="entry name" value="Tetracycline Repressor, domain 2"/>
    <property type="match status" value="1"/>
</dbReference>
<dbReference type="GO" id="GO:0000976">
    <property type="term" value="F:transcription cis-regulatory region binding"/>
    <property type="evidence" value="ECO:0007669"/>
    <property type="project" value="TreeGrafter"/>
</dbReference>
<keyword evidence="3" id="KW-0804">Transcription</keyword>
<dbReference type="GO" id="GO:0003700">
    <property type="term" value="F:DNA-binding transcription factor activity"/>
    <property type="evidence" value="ECO:0007669"/>
    <property type="project" value="TreeGrafter"/>
</dbReference>
<gene>
    <name evidence="7" type="ORF">GTW20_01375</name>
</gene>
<sequence>MTKPPVTSDPKTAGAPSRRERVREATLGEIKGIARRHLVEHGVAGVSLRAVAREMGMTAPGLYRYVSGIDALLVAITADMFDELAEAVASADASAPPQDTELRLHRALRALRAWAIAHPAEFSVMFGPRSRLDPDADITPALEAGSRFGSTFFALFERLLQEKDIPFPAEEEIDPDLRVELNSFADTVGLAVHDVPVGAALVLTTCWVRVYGVVCMEVFQHLDFVMRDMEPLFESELQNMMTGLGVRYRPVEEGEGTSTRTAG</sequence>
<evidence type="ECO:0000256" key="1">
    <source>
        <dbReference type="ARBA" id="ARBA00023015"/>
    </source>
</evidence>
<keyword evidence="1" id="KW-0805">Transcription regulation</keyword>
<evidence type="ECO:0000313" key="7">
    <source>
        <dbReference type="EMBL" id="MYR30953.1"/>
    </source>
</evidence>
<keyword evidence="2 4" id="KW-0238">DNA-binding</keyword>
<dbReference type="Proteomes" id="UP000467124">
    <property type="component" value="Unassembled WGS sequence"/>
</dbReference>
<dbReference type="RefSeq" id="WP_017535674.1">
    <property type="nucleotide sequence ID" value="NZ_BAZE01000006.1"/>
</dbReference>
<dbReference type="SUPFAM" id="SSF46689">
    <property type="entry name" value="Homeodomain-like"/>
    <property type="match status" value="1"/>
</dbReference>
<dbReference type="InterPro" id="IPR025996">
    <property type="entry name" value="MT1864/Rv1816-like_C"/>
</dbReference>
<evidence type="ECO:0000259" key="6">
    <source>
        <dbReference type="PROSITE" id="PS50977"/>
    </source>
</evidence>
<feature type="DNA-binding region" description="H-T-H motif" evidence="4">
    <location>
        <begin position="47"/>
        <end position="66"/>
    </location>
</feature>
<evidence type="ECO:0000313" key="8">
    <source>
        <dbReference type="Proteomes" id="UP000467124"/>
    </source>
</evidence>
<protein>
    <submittedName>
        <fullName evidence="7">TetR family transcriptional regulator</fullName>
    </submittedName>
</protein>
<dbReference type="InterPro" id="IPR001647">
    <property type="entry name" value="HTH_TetR"/>
</dbReference>
<dbReference type="InterPro" id="IPR050109">
    <property type="entry name" value="HTH-type_TetR-like_transc_reg"/>
</dbReference>
<dbReference type="PROSITE" id="PS50977">
    <property type="entry name" value="HTH_TETR_2"/>
    <property type="match status" value="1"/>
</dbReference>
<evidence type="ECO:0000256" key="5">
    <source>
        <dbReference type="SAM" id="MobiDB-lite"/>
    </source>
</evidence>
<proteinExistence type="predicted"/>
<feature type="domain" description="HTH tetR-type" evidence="6">
    <location>
        <begin position="24"/>
        <end position="84"/>
    </location>
</feature>
<evidence type="ECO:0000256" key="4">
    <source>
        <dbReference type="PROSITE-ProRule" id="PRU00335"/>
    </source>
</evidence>
<evidence type="ECO:0000256" key="3">
    <source>
        <dbReference type="ARBA" id="ARBA00023163"/>
    </source>
</evidence>
<feature type="region of interest" description="Disordered" evidence="5">
    <location>
        <begin position="1"/>
        <end position="21"/>
    </location>
</feature>
<dbReference type="Pfam" id="PF13305">
    <property type="entry name" value="TetR_C_33"/>
    <property type="match status" value="1"/>
</dbReference>
<dbReference type="Pfam" id="PF00440">
    <property type="entry name" value="TetR_N"/>
    <property type="match status" value="1"/>
</dbReference>
<dbReference type="SUPFAM" id="SSF48498">
    <property type="entry name" value="Tetracyclin repressor-like, C-terminal domain"/>
    <property type="match status" value="1"/>
</dbReference>
<dbReference type="AlphaFoldDB" id="A0A7K2ILX5"/>
<dbReference type="InterPro" id="IPR009057">
    <property type="entry name" value="Homeodomain-like_sf"/>
</dbReference>
<dbReference type="PANTHER" id="PTHR30055">
    <property type="entry name" value="HTH-TYPE TRANSCRIPTIONAL REGULATOR RUTR"/>
    <property type="match status" value="1"/>
</dbReference>
<dbReference type="PANTHER" id="PTHR30055:SF243">
    <property type="entry name" value="HTH-TYPE TRANSCRIPTIONAL REGULATOR RV1816"/>
    <property type="match status" value="1"/>
</dbReference>